<dbReference type="AlphaFoldDB" id="A0A2W1LEN9"/>
<name>A0A2W1LEN9_9BACL</name>
<gene>
    <name evidence="1" type="ORF">DNH61_23070</name>
</gene>
<protein>
    <submittedName>
        <fullName evidence="1">Uncharacterized protein</fullName>
    </submittedName>
</protein>
<reference evidence="1 2" key="1">
    <citation type="submission" date="2018-06" db="EMBL/GenBank/DDBJ databases">
        <title>Paenibacillus imtechensis sp. nov.</title>
        <authorList>
            <person name="Pinnaka A.K."/>
            <person name="Singh H."/>
            <person name="Kaur M."/>
        </authorList>
    </citation>
    <scope>NUCLEOTIDE SEQUENCE [LARGE SCALE GENOMIC DNA]</scope>
    <source>
        <strain evidence="1 2">SMB1</strain>
    </source>
</reference>
<keyword evidence="2" id="KW-1185">Reference proteome</keyword>
<sequence length="78" mass="8892">MGKRKSYGSCSSWEKWSRIADEVSFRLFLCLAVLFVILFIAQAALKIEPVRSWLLLTERLEGIPYTGDVFCISVFSVV</sequence>
<evidence type="ECO:0000313" key="1">
    <source>
        <dbReference type="EMBL" id="PZD93505.1"/>
    </source>
</evidence>
<organism evidence="1 2">
    <name type="scientific">Paenibacillus sambharensis</name>
    <dbReference type="NCBI Taxonomy" id="1803190"/>
    <lineage>
        <taxon>Bacteria</taxon>
        <taxon>Bacillati</taxon>
        <taxon>Bacillota</taxon>
        <taxon>Bacilli</taxon>
        <taxon>Bacillales</taxon>
        <taxon>Paenibacillaceae</taxon>
        <taxon>Paenibacillus</taxon>
    </lineage>
</organism>
<accession>A0A2W1LEN9</accession>
<dbReference type="RefSeq" id="WP_111149174.1">
    <property type="nucleotide sequence ID" value="NZ_QKRB01000057.1"/>
</dbReference>
<proteinExistence type="predicted"/>
<dbReference type="EMBL" id="QKRB01000057">
    <property type="protein sequence ID" value="PZD93505.1"/>
    <property type="molecule type" value="Genomic_DNA"/>
</dbReference>
<dbReference type="Proteomes" id="UP000249522">
    <property type="component" value="Unassembled WGS sequence"/>
</dbReference>
<evidence type="ECO:0000313" key="2">
    <source>
        <dbReference type="Proteomes" id="UP000249522"/>
    </source>
</evidence>
<comment type="caution">
    <text evidence="1">The sequence shown here is derived from an EMBL/GenBank/DDBJ whole genome shotgun (WGS) entry which is preliminary data.</text>
</comment>